<sequence>MRRLVTRRPRAGHARGRSTGHHPERGATAVIVAVMMTMLLGFAAISVDVGRIYWEKAQLQNGADTAALSIANACAKSPTDPGCTDYQNKAQVLANASANDGLTQVPPVTLDLAAGRVTTVTRAAESSGPAFGRLSVFFAQVLDPAYADGVPVSATASASWGAPKRVISKFPLAFSRCEMDASPTTDGTLQFIMSHGVKDPVREDKCHDTGSGLEIPGGFGWLPPNPTGSCNVDTTAGTWIVAKGGNAWETNCSARMAEWKATLESGGRVVALLPVFDATDKKNYRIWAHAAFEIRGWYFTAGGGPSYMTTDAAETFRYSRREQSDMGFVGRFVRYVFTDDEAFAATTGSAPSTTGANIVTLSR</sequence>
<evidence type="ECO:0000256" key="2">
    <source>
        <dbReference type="SAM" id="Phobius"/>
    </source>
</evidence>
<gene>
    <name evidence="4" type="ORF">NCCP1664_01200</name>
</gene>
<name>A0A5A7NKY6_9MICC</name>
<accession>A0A5A7NKY6</accession>
<comment type="caution">
    <text evidence="4">The sequence shown here is derived from an EMBL/GenBank/DDBJ whole genome shotgun (WGS) entry which is preliminary data.</text>
</comment>
<dbReference type="AlphaFoldDB" id="A0A5A7NKY6"/>
<dbReference type="Pfam" id="PF13400">
    <property type="entry name" value="Tad"/>
    <property type="match status" value="1"/>
</dbReference>
<feature type="compositionally biased region" description="Basic residues" evidence="1">
    <location>
        <begin position="1"/>
        <end position="20"/>
    </location>
</feature>
<proteinExistence type="predicted"/>
<keyword evidence="5" id="KW-1185">Reference proteome</keyword>
<dbReference type="OrthoDB" id="5187898at2"/>
<feature type="transmembrane region" description="Helical" evidence="2">
    <location>
        <begin position="27"/>
        <end position="47"/>
    </location>
</feature>
<keyword evidence="2" id="KW-0472">Membrane</keyword>
<reference evidence="4 5" key="1">
    <citation type="submission" date="2019-09" db="EMBL/GenBank/DDBJ databases">
        <title>Arthrobacter zafarii sp. nov., a moderately thermotolerant and halotolerant actinobacterium isolated from Cholistan desert soil of Pakistan.</title>
        <authorList>
            <person name="Amin A."/>
            <person name="Ahmed I."/>
            <person name="Khalid N."/>
            <person name="Schumann P."/>
            <person name="Busse H.J."/>
            <person name="Khan I.U."/>
            <person name="Li S."/>
            <person name="Li W.J."/>
        </authorList>
    </citation>
    <scope>NUCLEOTIDE SEQUENCE [LARGE SCALE GENOMIC DNA]</scope>
    <source>
        <strain evidence="4 5">NCCP-1664</strain>
    </source>
</reference>
<evidence type="ECO:0000259" key="3">
    <source>
        <dbReference type="Pfam" id="PF13400"/>
    </source>
</evidence>
<evidence type="ECO:0000256" key="1">
    <source>
        <dbReference type="SAM" id="MobiDB-lite"/>
    </source>
</evidence>
<feature type="region of interest" description="Disordered" evidence="1">
    <location>
        <begin position="1"/>
        <end position="24"/>
    </location>
</feature>
<dbReference type="RefSeq" id="WP_149955164.1">
    <property type="nucleotide sequence ID" value="NZ_BKDJ01000001.1"/>
</dbReference>
<keyword evidence="2" id="KW-1133">Transmembrane helix</keyword>
<evidence type="ECO:0000313" key="4">
    <source>
        <dbReference type="EMBL" id="GER21623.1"/>
    </source>
</evidence>
<dbReference type="Proteomes" id="UP000325307">
    <property type="component" value="Unassembled WGS sequence"/>
</dbReference>
<protein>
    <recommendedName>
        <fullName evidence="3">Putative Flp pilus-assembly TadG-like N-terminal domain-containing protein</fullName>
    </recommendedName>
</protein>
<evidence type="ECO:0000313" key="5">
    <source>
        <dbReference type="Proteomes" id="UP000325307"/>
    </source>
</evidence>
<organism evidence="4 5">
    <name type="scientific">Zafaria cholistanensis</name>
    <dbReference type="NCBI Taxonomy" id="1682741"/>
    <lineage>
        <taxon>Bacteria</taxon>
        <taxon>Bacillati</taxon>
        <taxon>Actinomycetota</taxon>
        <taxon>Actinomycetes</taxon>
        <taxon>Micrococcales</taxon>
        <taxon>Micrococcaceae</taxon>
        <taxon>Zafaria</taxon>
    </lineage>
</organism>
<feature type="domain" description="Putative Flp pilus-assembly TadG-like N-terminal" evidence="3">
    <location>
        <begin position="26"/>
        <end position="69"/>
    </location>
</feature>
<keyword evidence="2" id="KW-0812">Transmembrane</keyword>
<dbReference type="EMBL" id="BKDJ01000001">
    <property type="protein sequence ID" value="GER21623.1"/>
    <property type="molecule type" value="Genomic_DNA"/>
</dbReference>
<dbReference type="InterPro" id="IPR028087">
    <property type="entry name" value="Tad_N"/>
</dbReference>